<accession>A0A7W7S0X9</accession>
<keyword evidence="3" id="KW-1185">Reference proteome</keyword>
<reference evidence="2 3" key="1">
    <citation type="submission" date="2020-08" db="EMBL/GenBank/DDBJ databases">
        <title>Sequencing the genomes of 1000 actinobacteria strains.</title>
        <authorList>
            <person name="Klenk H.-P."/>
        </authorList>
    </citation>
    <scope>NUCLEOTIDE SEQUENCE [LARGE SCALE GENOMIC DNA]</scope>
    <source>
        <strain evidence="2 3">DSM 43023</strain>
    </source>
</reference>
<dbReference type="NCBIfam" id="NF033572">
    <property type="entry name" value="transpos_ISKra4"/>
    <property type="match status" value="1"/>
</dbReference>
<evidence type="ECO:0000313" key="2">
    <source>
        <dbReference type="EMBL" id="MBB4941153.1"/>
    </source>
</evidence>
<comment type="caution">
    <text evidence="2">The sequence shown here is derived from an EMBL/GenBank/DDBJ whole genome shotgun (WGS) entry which is preliminary data.</text>
</comment>
<feature type="region of interest" description="Disordered" evidence="1">
    <location>
        <begin position="47"/>
        <end position="72"/>
    </location>
</feature>
<dbReference type="AlphaFoldDB" id="A0A7W7S0X9"/>
<evidence type="ECO:0008006" key="4">
    <source>
        <dbReference type="Google" id="ProtNLM"/>
    </source>
</evidence>
<sequence length="293" mass="32206">MRSGPAGGRWRWSVRTGRFRTRLASGEKNGRKRMATLACVYDTEPAPRRPHDIIAPPGGSRSADRTPRPGPRAMGKWLTGSVAEGAQHVIAAAFDQAEARDPGHRRTWVVLVDGARHQLDLIQAEAARRSIAINIIVDLVHVLEYLWGAAWCLHRKDDPAAESWVAVHALALLGGQVARTITTITSQAADLTGTRRHGIDTCLEYLTAKAAYLHYDQALEAGWPIATGVIEGACRHLVADRLDIAGSRWGLPGAEAVLTLRAVQTNGDLEPYLRYHSHQEHKRTYQAEYDLTA</sequence>
<name>A0A7W7S0X9_9ACTN</name>
<organism evidence="2 3">
    <name type="scientific">Streptosporangium album</name>
    <dbReference type="NCBI Taxonomy" id="47479"/>
    <lineage>
        <taxon>Bacteria</taxon>
        <taxon>Bacillati</taxon>
        <taxon>Actinomycetota</taxon>
        <taxon>Actinomycetes</taxon>
        <taxon>Streptosporangiales</taxon>
        <taxon>Streptosporangiaceae</taxon>
        <taxon>Streptosporangium</taxon>
    </lineage>
</organism>
<evidence type="ECO:0000313" key="3">
    <source>
        <dbReference type="Proteomes" id="UP000534286"/>
    </source>
</evidence>
<dbReference type="EMBL" id="JACHJU010000002">
    <property type="protein sequence ID" value="MBB4941153.1"/>
    <property type="molecule type" value="Genomic_DNA"/>
</dbReference>
<evidence type="ECO:0000256" key="1">
    <source>
        <dbReference type="SAM" id="MobiDB-lite"/>
    </source>
</evidence>
<dbReference type="Proteomes" id="UP000534286">
    <property type="component" value="Unassembled WGS sequence"/>
</dbReference>
<gene>
    <name evidence="2" type="ORF">FHR32_005530</name>
</gene>
<protein>
    <recommendedName>
        <fullName evidence="4">ISKra4 family transposase</fullName>
    </recommendedName>
</protein>
<proteinExistence type="predicted"/>